<dbReference type="InterPro" id="IPR013320">
    <property type="entry name" value="ConA-like_dom_sf"/>
</dbReference>
<dbReference type="SUPFAM" id="SSF49899">
    <property type="entry name" value="Concanavalin A-like lectins/glucanases"/>
    <property type="match status" value="2"/>
</dbReference>
<evidence type="ECO:0000259" key="8">
    <source>
        <dbReference type="Pfam" id="PF20578"/>
    </source>
</evidence>
<comment type="similarity">
    <text evidence="2">Belongs to the glycosyl hydrolase 43 family.</text>
</comment>
<dbReference type="InterPro" id="IPR006710">
    <property type="entry name" value="Glyco_hydro_43"/>
</dbReference>
<evidence type="ECO:0000256" key="3">
    <source>
        <dbReference type="ARBA" id="ARBA00022801"/>
    </source>
</evidence>
<dbReference type="Gene3D" id="2.60.40.1080">
    <property type="match status" value="1"/>
</dbReference>
<reference evidence="9 10" key="1">
    <citation type="submission" date="2018-05" db="EMBL/GenBank/DDBJ databases">
        <title>Evolution of GPA BGCs.</title>
        <authorList>
            <person name="Waglechner N."/>
            <person name="Wright G.D."/>
        </authorList>
    </citation>
    <scope>NUCLEOTIDE SEQUENCE [LARGE SCALE GENOMIC DNA]</scope>
    <source>
        <strain evidence="9 10">A82846</strain>
    </source>
</reference>
<keyword evidence="3" id="KW-0378">Hydrolase</keyword>
<dbReference type="Pfam" id="PF13385">
    <property type="entry name" value="Laminin_G_3"/>
    <property type="match status" value="2"/>
</dbReference>
<dbReference type="Gene3D" id="2.60.40.2340">
    <property type="match status" value="1"/>
</dbReference>
<dbReference type="Gene3D" id="2.60.120.200">
    <property type="match status" value="2"/>
</dbReference>
<feature type="site" description="Important for catalytic activity, responsible for pKa modulation of the active site Glu and correct orientation of both the proton donor and substrate" evidence="6">
    <location>
        <position position="1176"/>
    </location>
</feature>
<dbReference type="InterPro" id="IPR023296">
    <property type="entry name" value="Glyco_hydro_beta-prop_sf"/>
</dbReference>
<dbReference type="PANTHER" id="PTHR43301">
    <property type="entry name" value="ARABINAN ENDO-1,5-ALPHA-L-ARABINOSIDASE"/>
    <property type="match status" value="1"/>
</dbReference>
<dbReference type="Gene3D" id="2.115.10.20">
    <property type="entry name" value="Glycosyl hydrolase domain, family 43"/>
    <property type="match status" value="2"/>
</dbReference>
<evidence type="ECO:0000256" key="4">
    <source>
        <dbReference type="ARBA" id="ARBA00023295"/>
    </source>
</evidence>
<dbReference type="InterPro" id="IPR050727">
    <property type="entry name" value="GH43_arabinanases"/>
</dbReference>
<dbReference type="OrthoDB" id="9758923at2"/>
<dbReference type="SUPFAM" id="SSF49373">
    <property type="entry name" value="Invasin/intimin cell-adhesion fragments"/>
    <property type="match status" value="1"/>
</dbReference>
<feature type="signal peptide" evidence="7">
    <location>
        <begin position="1"/>
        <end position="32"/>
    </location>
</feature>
<dbReference type="PANTHER" id="PTHR43301:SF3">
    <property type="entry name" value="ARABINAN ENDO-1,5-ALPHA-L-ARABINOSIDASE A-RELATED"/>
    <property type="match status" value="1"/>
</dbReference>
<dbReference type="Proteomes" id="UP000287547">
    <property type="component" value="Unassembled WGS sequence"/>
</dbReference>
<evidence type="ECO:0000256" key="1">
    <source>
        <dbReference type="ARBA" id="ARBA00004834"/>
    </source>
</evidence>
<comment type="caution">
    <text evidence="9">The sequence shown here is derived from an EMBL/GenBank/DDBJ whole genome shotgun (WGS) entry which is preliminary data.</text>
</comment>
<protein>
    <submittedName>
        <fullName evidence="9">Beta-xylosidase</fullName>
    </submittedName>
</protein>
<sequence length="1343" mass="145014">MFPARSTTVWRRPLTAILGVLALTASFLGVTATPGAAATLDQGLVVRYDLTQSSGNAVTDTSGNGRNGTLSGDATWQGAEGLSLGGANGHVRLPDDIMRGLTDISVSVQVNVATDQGTPYFIWGLGNTLNGVGNGYLFTTGDQFRTSIATGDWSTEQTVASGRNLARGSWRTLTYTLAGGVAILYEDGIEVARKTDVTITPGAIGDGTTTANYLGRSVYTADKYLKGLVRDFRIYDRAVTADEARALGERTAAGRAAADAAALDLGNTSAVTENLALPVKGAGGSTISWSSSNPAVVSAKGVVTRPAPGAGNATVTLTATVSYAGHAATRTFTVTVLEDITDRQKVANALRDIVIWDQDAVRGNITLPTKGARDVTLTWYSDDPRVVSASGVVTRPPYGSKPRKAHLWVRASKGYASGGRDFTLTVLPLPKQEAREGYMFAYFTGEATQDTEQVHFAVSRGNDPLHWDELNGGRPVLRSQYGETGVRDPFIIRSPEGDKFYLIATDLQINDGRGWDQAQRHGSKYLEIWESTDLVTWSDQRHVRVSPDTAGMTWAPEATYDPAIGAYVVYWATSPYAVDDVDHTGSTYPRMMYSTTRDFRTFTEPKVWNDPGRGVIDSTVIKDGDYYYRLTTDEKVIGSCTRDIVLERSKDLRAVDLPTTNPRKWELVDDCIRTSLGTDWVEGPTVFKSNDGTKFYAFMDETPRRGYIPFVTDSLSNPNWQIPADYQLPARPRHGTVLPVTKAELARLRQGPPPMTANRNGVIADYDLTTGSGTTVADRSGNGRNAVLHGDVARSSDGLTFGGKDGYVHLPNNLMTGLNEITVSARVWVDPGQQTPYFLFNLGNSTNNAGNGYLFATGDAYRAAIASGDWSTERNASSGRNLARGTWHTLTYTLSGGTARLYDNGTEVARVDGVTTKPGDLGGGITTSNYIGRSAYATDKYFKGKMGGFTVWNRGLTTSEILGLPGNETAVSSVRLDALKVPAVIDSQAGTIVLPVKPGTNLRRLAPQLEVADRAKVWPRNGSWQDFTKPVTYTVTGADRSKRTWTVRAAVMNSPVLPGFNADPNIVKFGDTYYIYATTDGFPGWSSTSFDAWSSKDLVHWTRHPGILDLGPGVSWADSRAWAPGIISKNGKYYFYFCADAKIGVAVADSPTGPFTDALGKPLIAANPTGGGQPIDPAVFTDDDGQNYLYWGNGEAYVVPLNADMISFDATKIKRITGLDGFREGLFMTKRAGTYHLTWSIDDTGSENYRVGYATATSPMLDGLTQRGVILEKNPSLGILGTGHHSIVQVPGTDDWYIAYHRFAIPGGDGTHREVTIDRLRFNADGTMAKVVPTLESITPLAK</sequence>
<feature type="chain" id="PRO_5038625706" evidence="7">
    <location>
        <begin position="33"/>
        <end position="1343"/>
    </location>
</feature>
<gene>
    <name evidence="9" type="ORF">DMH04_29160</name>
</gene>
<dbReference type="InterPro" id="IPR046780">
    <property type="entry name" value="aBig_2"/>
</dbReference>
<feature type="active site" description="Proton acceptor" evidence="5">
    <location>
        <position position="1063"/>
    </location>
</feature>
<organism evidence="9 10">
    <name type="scientific">Kibdelosporangium aridum</name>
    <dbReference type="NCBI Taxonomy" id="2030"/>
    <lineage>
        <taxon>Bacteria</taxon>
        <taxon>Bacillati</taxon>
        <taxon>Actinomycetota</taxon>
        <taxon>Actinomycetes</taxon>
        <taxon>Pseudonocardiales</taxon>
        <taxon>Pseudonocardiaceae</taxon>
        <taxon>Kibdelosporangium</taxon>
    </lineage>
</organism>
<evidence type="ECO:0000256" key="7">
    <source>
        <dbReference type="SAM" id="SignalP"/>
    </source>
</evidence>
<dbReference type="GO" id="GO:0004553">
    <property type="term" value="F:hydrolase activity, hydrolyzing O-glycosyl compounds"/>
    <property type="evidence" value="ECO:0007669"/>
    <property type="project" value="InterPro"/>
</dbReference>
<proteinExistence type="inferred from homology"/>
<keyword evidence="7" id="KW-0732">Signal</keyword>
<dbReference type="GO" id="GO:0005975">
    <property type="term" value="P:carbohydrate metabolic process"/>
    <property type="evidence" value="ECO:0007669"/>
    <property type="project" value="InterPro"/>
</dbReference>
<comment type="pathway">
    <text evidence="1">Glycan metabolism; L-arabinan degradation.</text>
</comment>
<evidence type="ECO:0000313" key="9">
    <source>
        <dbReference type="EMBL" id="RSM80965.1"/>
    </source>
</evidence>
<dbReference type="Pfam" id="PF20578">
    <property type="entry name" value="aBig_2"/>
    <property type="match status" value="2"/>
</dbReference>
<dbReference type="SUPFAM" id="SSF75005">
    <property type="entry name" value="Arabinanase/levansucrase/invertase"/>
    <property type="match status" value="3"/>
</dbReference>
<evidence type="ECO:0000313" key="10">
    <source>
        <dbReference type="Proteomes" id="UP000287547"/>
    </source>
</evidence>
<evidence type="ECO:0000256" key="6">
    <source>
        <dbReference type="PIRSR" id="PIRSR606710-2"/>
    </source>
</evidence>
<feature type="domain" description="Atrophied bacterial Ig" evidence="8">
    <location>
        <begin position="257"/>
        <end position="338"/>
    </location>
</feature>
<evidence type="ECO:0000256" key="5">
    <source>
        <dbReference type="PIRSR" id="PIRSR606710-1"/>
    </source>
</evidence>
<dbReference type="CDD" id="cd08983">
    <property type="entry name" value="GH43_Bt3655-like"/>
    <property type="match status" value="1"/>
</dbReference>
<name>A0A428Z415_KIBAR</name>
<dbReference type="CDD" id="cd09004">
    <property type="entry name" value="GH43_bXyl-like"/>
    <property type="match status" value="1"/>
</dbReference>
<keyword evidence="4" id="KW-0326">Glycosidase</keyword>
<dbReference type="EMBL" id="QHKI01000027">
    <property type="protein sequence ID" value="RSM80965.1"/>
    <property type="molecule type" value="Genomic_DNA"/>
</dbReference>
<feature type="domain" description="Atrophied bacterial Ig" evidence="8">
    <location>
        <begin position="357"/>
        <end position="427"/>
    </location>
</feature>
<accession>A0A428Z415</accession>
<evidence type="ECO:0000256" key="2">
    <source>
        <dbReference type="ARBA" id="ARBA00009865"/>
    </source>
</evidence>
<dbReference type="InterPro" id="IPR008964">
    <property type="entry name" value="Invasin/intimin_cell_adhesion"/>
</dbReference>
<dbReference type="Pfam" id="PF04616">
    <property type="entry name" value="Glyco_hydro_43"/>
    <property type="match status" value="2"/>
</dbReference>
<dbReference type="RefSeq" id="WP_051796703.1">
    <property type="nucleotide sequence ID" value="NZ_QHKI01000027.1"/>
</dbReference>
<feature type="active site" description="Proton donor" evidence="5">
    <location>
        <position position="1224"/>
    </location>
</feature>